<dbReference type="InterPro" id="IPR001296">
    <property type="entry name" value="Glyco_trans_1"/>
</dbReference>
<accession>A0A6J4LFX6</accession>
<gene>
    <name evidence="3" type="ORF">AVDCRST_MAG56-7380</name>
</gene>
<proteinExistence type="predicted"/>
<dbReference type="Gene3D" id="3.40.50.2000">
    <property type="entry name" value="Glycogen Phosphorylase B"/>
    <property type="match status" value="1"/>
</dbReference>
<dbReference type="EMBL" id="CADCTQ010000620">
    <property type="protein sequence ID" value="CAA9330625.1"/>
    <property type="molecule type" value="Genomic_DNA"/>
</dbReference>
<protein>
    <recommendedName>
        <fullName evidence="2">Glycosyl transferase family 1 domain-containing protein</fullName>
    </recommendedName>
</protein>
<dbReference type="Pfam" id="PF00534">
    <property type="entry name" value="Glycos_transf_1"/>
    <property type="match status" value="1"/>
</dbReference>
<evidence type="ECO:0000259" key="2">
    <source>
        <dbReference type="Pfam" id="PF00534"/>
    </source>
</evidence>
<dbReference type="GO" id="GO:0016757">
    <property type="term" value="F:glycosyltransferase activity"/>
    <property type="evidence" value="ECO:0007669"/>
    <property type="project" value="InterPro"/>
</dbReference>
<organism evidence="3">
    <name type="scientific">uncultured Cytophagales bacterium</name>
    <dbReference type="NCBI Taxonomy" id="158755"/>
    <lineage>
        <taxon>Bacteria</taxon>
        <taxon>Pseudomonadati</taxon>
        <taxon>Bacteroidota</taxon>
        <taxon>Sphingobacteriia</taxon>
        <taxon>Sphingobacteriales</taxon>
        <taxon>environmental samples</taxon>
    </lineage>
</organism>
<sequence>MNTIYVICPDSNVPYGGVKQLYRHADALNNRGLDAFILHQEAGFRCTWFQNHTRVTSQCDMEARLRQSDYLVFPEIHGPYITEYQPGVRKVIFNQNVHYTFSKHPIGNHCRHTPYLHPDVVATIVVSEHDEAYLRQVFPGVNVLRIHYGLDHTLFNGRQLKQDQIAFMTRKLPGDVVQVINMLKFRGALDGFELVEIDNKTEQEVAAALGNAQFFLSFSDRESFGLPPAEAMACGCVVIGYDGSGGREFLRAPYAYPVEAANLLQFSQTAERVINLYRQQPERVREQGRQASAFVLQQYSMQREEDDIVAAWEMILKGAWTGSRHQLAASLQ</sequence>
<name>A0A6J4LFX6_9SPHI</name>
<keyword evidence="1" id="KW-0808">Transferase</keyword>
<reference evidence="3" key="1">
    <citation type="submission" date="2020-02" db="EMBL/GenBank/DDBJ databases">
        <authorList>
            <person name="Meier V. D."/>
        </authorList>
    </citation>
    <scope>NUCLEOTIDE SEQUENCE</scope>
    <source>
        <strain evidence="3">AVDCRST_MAG56</strain>
    </source>
</reference>
<dbReference type="SUPFAM" id="SSF53756">
    <property type="entry name" value="UDP-Glycosyltransferase/glycogen phosphorylase"/>
    <property type="match status" value="1"/>
</dbReference>
<dbReference type="GO" id="GO:0009103">
    <property type="term" value="P:lipopolysaccharide biosynthetic process"/>
    <property type="evidence" value="ECO:0007669"/>
    <property type="project" value="TreeGrafter"/>
</dbReference>
<feature type="domain" description="Glycosyl transferase family 1" evidence="2">
    <location>
        <begin position="201"/>
        <end position="290"/>
    </location>
</feature>
<dbReference type="PANTHER" id="PTHR46401">
    <property type="entry name" value="GLYCOSYLTRANSFERASE WBBK-RELATED"/>
    <property type="match status" value="1"/>
</dbReference>
<dbReference type="AlphaFoldDB" id="A0A6J4LFX6"/>
<evidence type="ECO:0000313" key="3">
    <source>
        <dbReference type="EMBL" id="CAA9330625.1"/>
    </source>
</evidence>
<dbReference type="PANTHER" id="PTHR46401:SF2">
    <property type="entry name" value="GLYCOSYLTRANSFERASE WBBK-RELATED"/>
    <property type="match status" value="1"/>
</dbReference>
<evidence type="ECO:0000256" key="1">
    <source>
        <dbReference type="ARBA" id="ARBA00022679"/>
    </source>
</evidence>